<dbReference type="Proteomes" id="UP000469949">
    <property type="component" value="Unassembled WGS sequence"/>
</dbReference>
<evidence type="ECO:0000313" key="3">
    <source>
        <dbReference type="Proteomes" id="UP000469949"/>
    </source>
</evidence>
<sequence>MMPSSRTVRDAADPTHPLILRCPRQRASKDRPRIARLAGGSFEATSRHLRMSKRGGMSD</sequence>
<evidence type="ECO:0000313" key="2">
    <source>
        <dbReference type="EMBL" id="KAB7783318.1"/>
    </source>
</evidence>
<organism evidence="2 3">
    <name type="scientific">Methylorubrum populi</name>
    <dbReference type="NCBI Taxonomy" id="223967"/>
    <lineage>
        <taxon>Bacteria</taxon>
        <taxon>Pseudomonadati</taxon>
        <taxon>Pseudomonadota</taxon>
        <taxon>Alphaproteobacteria</taxon>
        <taxon>Hyphomicrobiales</taxon>
        <taxon>Methylobacteriaceae</taxon>
        <taxon>Methylorubrum</taxon>
    </lineage>
</organism>
<reference evidence="2 3" key="1">
    <citation type="submission" date="2019-10" db="EMBL/GenBank/DDBJ databases">
        <title>Draft Genome Sequence of the Caffeine Degrading Methylotroph Methylorubrum populi PINKEL.</title>
        <authorList>
            <person name="Dawson S.C."/>
            <person name="Zhang X."/>
            <person name="Wright M.E."/>
            <person name="Sharma G."/>
            <person name="Langner J.T."/>
            <person name="Ditty J.L."/>
            <person name="Subuyuj G.A."/>
        </authorList>
    </citation>
    <scope>NUCLEOTIDE SEQUENCE [LARGE SCALE GENOMIC DNA]</scope>
    <source>
        <strain evidence="2 3">Pinkel</strain>
    </source>
</reference>
<protein>
    <submittedName>
        <fullName evidence="2">Uncharacterized protein</fullName>
    </submittedName>
</protein>
<proteinExistence type="predicted"/>
<dbReference type="AlphaFoldDB" id="A0A833J2C9"/>
<comment type="caution">
    <text evidence="2">The sequence shown here is derived from an EMBL/GenBank/DDBJ whole genome shotgun (WGS) entry which is preliminary data.</text>
</comment>
<gene>
    <name evidence="2" type="ORF">F8B43_4612</name>
</gene>
<feature type="region of interest" description="Disordered" evidence="1">
    <location>
        <begin position="39"/>
        <end position="59"/>
    </location>
</feature>
<name>A0A833J2C9_9HYPH</name>
<evidence type="ECO:0000256" key="1">
    <source>
        <dbReference type="SAM" id="MobiDB-lite"/>
    </source>
</evidence>
<accession>A0A833J2C9</accession>
<dbReference type="EMBL" id="WEKV01000018">
    <property type="protein sequence ID" value="KAB7783318.1"/>
    <property type="molecule type" value="Genomic_DNA"/>
</dbReference>